<reference evidence="2" key="1">
    <citation type="submission" date="2013-09" db="EMBL/GenBank/DDBJ databases">
        <title>Corchorus olitorius genome sequencing.</title>
        <authorList>
            <person name="Alam M."/>
            <person name="Haque M.S."/>
            <person name="Islam M.S."/>
            <person name="Emdad E.M."/>
            <person name="Islam M.M."/>
            <person name="Ahmed B."/>
            <person name="Halim A."/>
            <person name="Hossen Q.M.M."/>
            <person name="Hossain M.Z."/>
            <person name="Ahmed R."/>
            <person name="Khan M.M."/>
            <person name="Islam R."/>
            <person name="Rashid M.M."/>
            <person name="Khan S.A."/>
            <person name="Rahman M.S."/>
            <person name="Alam M."/>
            <person name="Yahiya A.S."/>
            <person name="Khan M.S."/>
            <person name="Azam M.S."/>
            <person name="Haque T."/>
            <person name="Lashkar M.Z.H."/>
            <person name="Akhand A.I."/>
            <person name="Morshed G."/>
            <person name="Roy S."/>
            <person name="Uddin K.S."/>
            <person name="Rabeya T."/>
            <person name="Hossain A.S."/>
            <person name="Chowdhury A."/>
            <person name="Snigdha A.R."/>
            <person name="Mortoza M.S."/>
            <person name="Matin S.A."/>
            <person name="Hoque S.M.E."/>
            <person name="Islam M.K."/>
            <person name="Roy D.K."/>
            <person name="Haider R."/>
            <person name="Moosa M.M."/>
            <person name="Elias S.M."/>
            <person name="Hasan A.M."/>
            <person name="Jahan S."/>
            <person name="Shafiuddin M."/>
            <person name="Mahmood N."/>
            <person name="Shommy N.S."/>
        </authorList>
    </citation>
    <scope>NUCLEOTIDE SEQUENCE [LARGE SCALE GENOMIC DNA]</scope>
    <source>
        <strain evidence="2">cv. O-4</strain>
    </source>
</reference>
<organism evidence="1 2">
    <name type="scientific">Corchorus olitorius</name>
    <dbReference type="NCBI Taxonomy" id="93759"/>
    <lineage>
        <taxon>Eukaryota</taxon>
        <taxon>Viridiplantae</taxon>
        <taxon>Streptophyta</taxon>
        <taxon>Embryophyta</taxon>
        <taxon>Tracheophyta</taxon>
        <taxon>Spermatophyta</taxon>
        <taxon>Magnoliopsida</taxon>
        <taxon>eudicotyledons</taxon>
        <taxon>Gunneridae</taxon>
        <taxon>Pentapetalae</taxon>
        <taxon>rosids</taxon>
        <taxon>malvids</taxon>
        <taxon>Malvales</taxon>
        <taxon>Malvaceae</taxon>
        <taxon>Grewioideae</taxon>
        <taxon>Apeibeae</taxon>
        <taxon>Corchorus</taxon>
    </lineage>
</organism>
<dbReference type="AlphaFoldDB" id="A0A1R3HRB0"/>
<evidence type="ECO:0000313" key="1">
    <source>
        <dbReference type="EMBL" id="OMO72883.1"/>
    </source>
</evidence>
<gene>
    <name evidence="1" type="ORF">COLO4_27413</name>
</gene>
<sequence length="65" mass="7689">MNLNNIEIFTLQSLFLTITKDQRNPSHYYPNQDYLISQAAMTNHLRSIGHRRALSFHLPWDSMNL</sequence>
<accession>A0A1R3HRB0</accession>
<proteinExistence type="predicted"/>
<comment type="caution">
    <text evidence="1">The sequence shown here is derived from an EMBL/GenBank/DDBJ whole genome shotgun (WGS) entry which is preliminary data.</text>
</comment>
<evidence type="ECO:0000313" key="2">
    <source>
        <dbReference type="Proteomes" id="UP000187203"/>
    </source>
</evidence>
<dbReference type="EMBL" id="AWUE01019551">
    <property type="protein sequence ID" value="OMO72883.1"/>
    <property type="molecule type" value="Genomic_DNA"/>
</dbReference>
<protein>
    <submittedName>
        <fullName evidence="1">Uncharacterized protein</fullName>
    </submittedName>
</protein>
<name>A0A1R3HRB0_9ROSI</name>
<dbReference type="Proteomes" id="UP000187203">
    <property type="component" value="Unassembled WGS sequence"/>
</dbReference>
<keyword evidence="2" id="KW-1185">Reference proteome</keyword>